<feature type="transmembrane region" description="Helical" evidence="2">
    <location>
        <begin position="544"/>
        <end position="564"/>
    </location>
</feature>
<sequence length="834" mass="87813">MSITLEVSLLSGKTAAVQAGLDETVETLTQRAQIALGVGRGRLLDASGVVLDGCAELKNSRIQNGDSLTLHVNRVQIQSSECSFAAILSDGSVVTWGTADSGGDSSAVQHELKNVQQIQASGAAFAAILGDGSVVTWGDKSYFSEGDSSAVQSQLKNVQQIQASERAFAAILGDGSVVTWGTDFTGGDSRAVQSQLKNVQHIQASERAFAAILGDGSVVTWGNAAFGGDCSAVQHQLKNVQQIQASASAFAAILGDGSVISWGLAATGGDSSAVQSQLKNVQQIQACHSAFAAILGDGSVVTWGNAGTGGDSSVVQSQLQNVQQIQASSKAFAAVLCDGSVVTWGSAQEGGDSRAVQNQLKTVQQIQASLCGAFAAILGDGSVVTWGNAASGGDSSAVQSQLKNVQQIQASECAFAALLGDGSVVTWGVASYGGDSSDVQSQLKNVQQIQASFGGAFAASLGDGSVVTWGLNVQVLAFLGFSIGFSENVLSVIGFGMEAALDGISSALVLWRFKVGKKREFRDADAAAAAKEARDARRERNSSIGIGATFCVLAFFLMLSSPAMPDDLAQLMDRLVKDRAGVLKQLGLHIVEGTEMINTVLNGGNPPTSLKNNELVQGLQKISLYIRWVACNLLHADYMSLAEHKQKTFPSSTILSLMWTSVEDRILQNWTDHILSHTNKPKHLSLHFDGVRITAEHVGALHEDFIRECENAIQKRTGFLVKIVPKKQFSFIDLVKTRSTHANALTNVPDILFQPGNCIPCALWHVVPPSRPAIIAAVSNTSLPKNVGAKSARYRDYRSVASMCSVDLNSCLGMPGSHVKSFLITTKATVYHIA</sequence>
<dbReference type="OrthoDB" id="5370059at2759"/>
<proteinExistence type="predicted"/>
<evidence type="ECO:0000313" key="4">
    <source>
        <dbReference type="Proteomes" id="UP000186817"/>
    </source>
</evidence>
<reference evidence="3 4" key="1">
    <citation type="submission" date="2016-02" db="EMBL/GenBank/DDBJ databases">
        <title>Genome analysis of coral dinoflagellate symbionts highlights evolutionary adaptations to a symbiotic lifestyle.</title>
        <authorList>
            <person name="Aranda M."/>
            <person name="Li Y."/>
            <person name="Liew Y.J."/>
            <person name="Baumgarten S."/>
            <person name="Simakov O."/>
            <person name="Wilson M."/>
            <person name="Piel J."/>
            <person name="Ashoor H."/>
            <person name="Bougouffa S."/>
            <person name="Bajic V.B."/>
            <person name="Ryu T."/>
            <person name="Ravasi T."/>
            <person name="Bayer T."/>
            <person name="Micklem G."/>
            <person name="Kim H."/>
            <person name="Bhak J."/>
            <person name="Lajeunesse T.C."/>
            <person name="Voolstra C.R."/>
        </authorList>
    </citation>
    <scope>NUCLEOTIDE SEQUENCE [LARGE SCALE GENOMIC DNA]</scope>
    <source>
        <strain evidence="3 4">CCMP2467</strain>
    </source>
</reference>
<dbReference type="PANTHER" id="PTHR22870:SF408">
    <property type="entry name" value="OS09G0560450 PROTEIN"/>
    <property type="match status" value="1"/>
</dbReference>
<dbReference type="InterPro" id="IPR051210">
    <property type="entry name" value="Ub_ligase/GEF_domain"/>
</dbReference>
<accession>A0A1Q9D105</accession>
<evidence type="ECO:0000256" key="2">
    <source>
        <dbReference type="SAM" id="Phobius"/>
    </source>
</evidence>
<feature type="transmembrane region" description="Helical" evidence="2">
    <location>
        <begin position="489"/>
        <end position="511"/>
    </location>
</feature>
<evidence type="ECO:0000313" key="3">
    <source>
        <dbReference type="EMBL" id="OLP88833.1"/>
    </source>
</evidence>
<name>A0A1Q9D105_SYMMI</name>
<keyword evidence="2" id="KW-0472">Membrane</keyword>
<keyword evidence="4" id="KW-1185">Reference proteome</keyword>
<keyword evidence="2" id="KW-0812">Transmembrane</keyword>
<dbReference type="AlphaFoldDB" id="A0A1Q9D105"/>
<evidence type="ECO:0000256" key="1">
    <source>
        <dbReference type="ARBA" id="ARBA00022737"/>
    </source>
</evidence>
<dbReference type="Proteomes" id="UP000186817">
    <property type="component" value="Unassembled WGS sequence"/>
</dbReference>
<keyword evidence="1" id="KW-0677">Repeat</keyword>
<keyword evidence="2" id="KW-1133">Transmembrane helix</keyword>
<organism evidence="3 4">
    <name type="scientific">Symbiodinium microadriaticum</name>
    <name type="common">Dinoflagellate</name>
    <name type="synonym">Zooxanthella microadriatica</name>
    <dbReference type="NCBI Taxonomy" id="2951"/>
    <lineage>
        <taxon>Eukaryota</taxon>
        <taxon>Sar</taxon>
        <taxon>Alveolata</taxon>
        <taxon>Dinophyceae</taxon>
        <taxon>Suessiales</taxon>
        <taxon>Symbiodiniaceae</taxon>
        <taxon>Symbiodinium</taxon>
    </lineage>
</organism>
<dbReference type="InterPro" id="IPR009091">
    <property type="entry name" value="RCC1/BLIP-II"/>
</dbReference>
<dbReference type="SUPFAM" id="SSF50985">
    <property type="entry name" value="RCC1/BLIP-II"/>
    <property type="match status" value="2"/>
</dbReference>
<dbReference type="EMBL" id="LSRX01000792">
    <property type="protein sequence ID" value="OLP88833.1"/>
    <property type="molecule type" value="Genomic_DNA"/>
</dbReference>
<dbReference type="Gene3D" id="2.130.10.30">
    <property type="entry name" value="Regulator of chromosome condensation 1/beta-lactamase-inhibitor protein II"/>
    <property type="match status" value="2"/>
</dbReference>
<gene>
    <name evidence="3" type="primary">pim1</name>
    <name evidence="3" type="ORF">AK812_SmicGene29777</name>
</gene>
<comment type="caution">
    <text evidence="3">The sequence shown here is derived from an EMBL/GenBank/DDBJ whole genome shotgun (WGS) entry which is preliminary data.</text>
</comment>
<dbReference type="PANTHER" id="PTHR22870">
    <property type="entry name" value="REGULATOR OF CHROMOSOME CONDENSATION"/>
    <property type="match status" value="1"/>
</dbReference>
<protein>
    <submittedName>
        <fullName evidence="3">Protein pim1</fullName>
    </submittedName>
</protein>